<feature type="domain" description="Tyr recombinase" evidence="6">
    <location>
        <begin position="280"/>
        <end position="471"/>
    </location>
</feature>
<evidence type="ECO:0000256" key="4">
    <source>
        <dbReference type="ARBA" id="ARBA00023172"/>
    </source>
</evidence>
<evidence type="ECO:0000259" key="7">
    <source>
        <dbReference type="PROSITE" id="PS51900"/>
    </source>
</evidence>
<evidence type="ECO:0000256" key="3">
    <source>
        <dbReference type="ARBA" id="ARBA00023125"/>
    </source>
</evidence>
<dbReference type="PANTHER" id="PTHR30349">
    <property type="entry name" value="PHAGE INTEGRASE-RELATED"/>
    <property type="match status" value="1"/>
</dbReference>
<organism evidence="8 9">
    <name type="scientific">Allomesorhizobium camelthorni</name>
    <dbReference type="NCBI Taxonomy" id="475069"/>
    <lineage>
        <taxon>Bacteria</taxon>
        <taxon>Pseudomonadati</taxon>
        <taxon>Pseudomonadota</taxon>
        <taxon>Alphaproteobacteria</taxon>
        <taxon>Hyphomicrobiales</taxon>
        <taxon>Phyllobacteriaceae</taxon>
        <taxon>Allomesorhizobium</taxon>
    </lineage>
</organism>
<proteinExistence type="inferred from homology"/>
<dbReference type="PROSITE" id="PS51898">
    <property type="entry name" value="TYR_RECOMBINASE"/>
    <property type="match status" value="1"/>
</dbReference>
<dbReference type="EMBL" id="JAAKZF010000044">
    <property type="protein sequence ID" value="NGO54104.1"/>
    <property type="molecule type" value="Genomic_DNA"/>
</dbReference>
<dbReference type="RefSeq" id="WP_165032118.1">
    <property type="nucleotide sequence ID" value="NZ_JAAKZF010000044.1"/>
</dbReference>
<dbReference type="Proteomes" id="UP001642900">
    <property type="component" value="Unassembled WGS sequence"/>
</dbReference>
<dbReference type="InterPro" id="IPR002104">
    <property type="entry name" value="Integrase_catalytic"/>
</dbReference>
<evidence type="ECO:0000313" key="8">
    <source>
        <dbReference type="EMBL" id="NGO54104.1"/>
    </source>
</evidence>
<comment type="similarity">
    <text evidence="1">Belongs to the 'phage' integrase family.</text>
</comment>
<accession>A0A6G4WHM1</accession>
<comment type="caution">
    <text evidence="8">The sequence shown here is derived from an EMBL/GenBank/DDBJ whole genome shotgun (WGS) entry which is preliminary data.</text>
</comment>
<dbReference type="Gene3D" id="1.10.443.10">
    <property type="entry name" value="Intergrase catalytic core"/>
    <property type="match status" value="1"/>
</dbReference>
<feature type="domain" description="Core-binding (CB)" evidence="7">
    <location>
        <begin position="141"/>
        <end position="258"/>
    </location>
</feature>
<evidence type="ECO:0000256" key="1">
    <source>
        <dbReference type="ARBA" id="ARBA00008857"/>
    </source>
</evidence>
<keyword evidence="9" id="KW-1185">Reference proteome</keyword>
<keyword evidence="4" id="KW-0233">DNA recombination</keyword>
<keyword evidence="3 5" id="KW-0238">DNA-binding</keyword>
<dbReference type="GO" id="GO:0015074">
    <property type="term" value="P:DNA integration"/>
    <property type="evidence" value="ECO:0007669"/>
    <property type="project" value="UniProtKB-KW"/>
</dbReference>
<dbReference type="InterPro" id="IPR011010">
    <property type="entry name" value="DNA_brk_join_enz"/>
</dbReference>
<dbReference type="InterPro" id="IPR010998">
    <property type="entry name" value="Integrase_recombinase_N"/>
</dbReference>
<dbReference type="GO" id="GO:0003677">
    <property type="term" value="F:DNA binding"/>
    <property type="evidence" value="ECO:0007669"/>
    <property type="project" value="UniProtKB-UniRule"/>
</dbReference>
<reference evidence="8 9" key="1">
    <citation type="submission" date="2020-02" db="EMBL/GenBank/DDBJ databases">
        <title>Genome sequence of strain CCNWXJ40-4.</title>
        <authorList>
            <person name="Gao J."/>
            <person name="Sun J."/>
        </authorList>
    </citation>
    <scope>NUCLEOTIDE SEQUENCE [LARGE SCALE GENOMIC DNA]</scope>
    <source>
        <strain evidence="8 9">CCNWXJ 40-4</strain>
    </source>
</reference>
<evidence type="ECO:0000256" key="5">
    <source>
        <dbReference type="PROSITE-ProRule" id="PRU01248"/>
    </source>
</evidence>
<dbReference type="SUPFAM" id="SSF56349">
    <property type="entry name" value="DNA breaking-rejoining enzymes"/>
    <property type="match status" value="2"/>
</dbReference>
<name>A0A6G4WHM1_9HYPH</name>
<protein>
    <submittedName>
        <fullName evidence="8">Site-specific integrase</fullName>
    </submittedName>
</protein>
<dbReference type="InterPro" id="IPR013762">
    <property type="entry name" value="Integrase-like_cat_sf"/>
</dbReference>
<sequence>MSEKHTILGDKVNLYKRPGSPLWQCSTYLKGKNWRVSTKEESLAKAKDWAEDWYLGLRGKVVKGELKTEKTFKQVAEKFVGEYAVITAGERNEKYTEDHQSRLRNHLVPFFGELGLSEITSGAVQEYRVHRIKAGSDSSDRTFEEAAKGFLRAVAAVKGKQRTTKSVESHKIFIKTHLLPFFGSLSLSAITESALEEYRTHRAECVEKQNRRHQRAVLKELETLRQVQMWVERMSKPPSKSTMHHEIVTLRQVLKTAVRHGWLTGLPDMSTPYRSSGKITHRAWFSPEEYKRLYQATRENARKAKGLPWQAEAEQLHDMVLFMANTGIRPDEANWLEYRDVHVVEDEATKETILEIEVRGKRGVGYCKSTTGAVRPFQRMKERNKPKSTDRLFPSNHKRAFNRILEEQGLKVDRQGNSRTLYSLRHSYISFRLLEGADIYQIAKNCRTSVEMIEKHYAVHLKNSLDAAAINVRRIKSVPKAS</sequence>
<dbReference type="AlphaFoldDB" id="A0A6G4WHM1"/>
<dbReference type="PROSITE" id="PS51900">
    <property type="entry name" value="CB"/>
    <property type="match status" value="1"/>
</dbReference>
<evidence type="ECO:0000313" key="9">
    <source>
        <dbReference type="Proteomes" id="UP001642900"/>
    </source>
</evidence>
<keyword evidence="2" id="KW-0229">DNA integration</keyword>
<dbReference type="PANTHER" id="PTHR30349:SF41">
    <property type="entry name" value="INTEGRASE_RECOMBINASE PROTEIN MJ0367-RELATED"/>
    <property type="match status" value="1"/>
</dbReference>
<dbReference type="Gene3D" id="1.10.150.130">
    <property type="match status" value="2"/>
</dbReference>
<dbReference type="InterPro" id="IPR044068">
    <property type="entry name" value="CB"/>
</dbReference>
<gene>
    <name evidence="8" type="ORF">G6N73_23665</name>
</gene>
<evidence type="ECO:0000256" key="2">
    <source>
        <dbReference type="ARBA" id="ARBA00022908"/>
    </source>
</evidence>
<evidence type="ECO:0000259" key="6">
    <source>
        <dbReference type="PROSITE" id="PS51898"/>
    </source>
</evidence>
<dbReference type="GO" id="GO:0006310">
    <property type="term" value="P:DNA recombination"/>
    <property type="evidence" value="ECO:0007669"/>
    <property type="project" value="UniProtKB-KW"/>
</dbReference>
<dbReference type="InterPro" id="IPR050090">
    <property type="entry name" value="Tyrosine_recombinase_XerCD"/>
</dbReference>